<organism evidence="1 2">
    <name type="scientific">Vibrio amylolyticus</name>
    <dbReference type="NCBI Taxonomy" id="2847292"/>
    <lineage>
        <taxon>Bacteria</taxon>
        <taxon>Pseudomonadati</taxon>
        <taxon>Pseudomonadota</taxon>
        <taxon>Gammaproteobacteria</taxon>
        <taxon>Vibrionales</taxon>
        <taxon>Vibrionaceae</taxon>
        <taxon>Vibrio</taxon>
    </lineage>
</organism>
<name>A0A9X2BKF5_9VIBR</name>
<keyword evidence="2" id="KW-1185">Reference proteome</keyword>
<dbReference type="Proteomes" id="UP001139559">
    <property type="component" value="Unassembled WGS sequence"/>
</dbReference>
<gene>
    <name evidence="1" type="ORF">KP803_14340</name>
</gene>
<comment type="caution">
    <text evidence="1">The sequence shown here is derived from an EMBL/GenBank/DDBJ whole genome shotgun (WGS) entry which is preliminary data.</text>
</comment>
<accession>A0A9X2BKF5</accession>
<dbReference type="RefSeq" id="WP_248009530.1">
    <property type="nucleotide sequence ID" value="NZ_JAJHVV010000008.1"/>
</dbReference>
<protein>
    <submittedName>
        <fullName evidence="1">Uncharacterized protein</fullName>
    </submittedName>
</protein>
<evidence type="ECO:0000313" key="2">
    <source>
        <dbReference type="Proteomes" id="UP001139559"/>
    </source>
</evidence>
<sequence length="97" mass="11039">MEPVWTWGGKSFGYIDGEDLWTNEGKHVARFYKGDLYSPEGTYLGEVMDHERLIHCQEKKKLVGAPFKPYADQPAVKACSDFAGYAMFTGYEEFSIT</sequence>
<proteinExistence type="predicted"/>
<reference evidence="1" key="1">
    <citation type="submission" date="2021-11" db="EMBL/GenBank/DDBJ databases">
        <title>Vibrio ZSDE26 sp. nov. and Vibrio ZSDZ34 sp. nov., isolated from coastal seawater in Qingdao.</title>
        <authorList>
            <person name="Zhang P."/>
        </authorList>
    </citation>
    <scope>NUCLEOTIDE SEQUENCE</scope>
    <source>
        <strain evidence="1">ZSDE26</strain>
    </source>
</reference>
<evidence type="ECO:0000313" key="1">
    <source>
        <dbReference type="EMBL" id="MCK6264457.1"/>
    </source>
</evidence>
<dbReference type="EMBL" id="JAJHVV010000008">
    <property type="protein sequence ID" value="MCK6264457.1"/>
    <property type="molecule type" value="Genomic_DNA"/>
</dbReference>
<dbReference type="AlphaFoldDB" id="A0A9X2BKF5"/>